<keyword evidence="10" id="KW-1043">Host membrane</keyword>
<dbReference type="InterPro" id="IPR044337">
    <property type="entry name" value="Spike_S1_N_MERS-CoV-like"/>
</dbReference>
<keyword evidence="8" id="KW-1161">Viral attachment to host cell</keyword>
<keyword evidence="15 22" id="KW-0472">Membrane</keyword>
<keyword evidence="16" id="KW-0564">Palmitate</keyword>
<feature type="domain" description="BetaCoV S1-CTD" evidence="23">
    <location>
        <begin position="370"/>
        <end position="574"/>
    </location>
</feature>
<proteinExistence type="inferred from homology"/>
<dbReference type="InterPro" id="IPR043002">
    <property type="entry name" value="Spike_N_sf"/>
</dbReference>
<evidence type="ECO:0000259" key="23">
    <source>
        <dbReference type="PROSITE" id="PS51921"/>
    </source>
</evidence>
<dbReference type="InterPro" id="IPR042578">
    <property type="entry name" value="BETA_CORONA_SPIKE"/>
</dbReference>
<evidence type="ECO:0000256" key="18">
    <source>
        <dbReference type="ARBA" id="ARBA00023180"/>
    </source>
</evidence>
<evidence type="ECO:0000256" key="13">
    <source>
        <dbReference type="ARBA" id="ARBA00023026"/>
    </source>
</evidence>
<evidence type="ECO:0000256" key="14">
    <source>
        <dbReference type="ARBA" id="ARBA00023054"/>
    </source>
</evidence>
<dbReference type="GO" id="GO:0044173">
    <property type="term" value="C:host cell endoplasmic reticulum-Golgi intermediate compartment membrane"/>
    <property type="evidence" value="ECO:0007669"/>
    <property type="project" value="UniProtKB-SubCell"/>
</dbReference>
<feature type="domain" description="BetaCoV S1-NTD" evidence="24">
    <location>
        <begin position="16"/>
        <end position="340"/>
    </location>
</feature>
<keyword evidence="13" id="KW-0843">Virulence</keyword>
<evidence type="ECO:0000256" key="10">
    <source>
        <dbReference type="ARBA" id="ARBA00022870"/>
    </source>
</evidence>
<evidence type="ECO:0000256" key="19">
    <source>
        <dbReference type="ARBA" id="ARBA00023288"/>
    </source>
</evidence>
<dbReference type="Pfam" id="PF19214">
    <property type="entry name" value="CoV_S2_C"/>
    <property type="match status" value="1"/>
</dbReference>
<keyword evidence="20" id="KW-1160">Virus entry into host cell</keyword>
<reference evidence="27" key="1">
    <citation type="submission" date="2019-12" db="EMBL/GenBank/DDBJ databases">
        <authorList>
            <person name="Yang L."/>
            <person name="Zhu C."/>
            <person name="Tan W."/>
        </authorList>
    </citation>
    <scope>NUCLEOTIDE SEQUENCE</scope>
    <source>
        <strain evidence="27">Cw_6</strain>
    </source>
</reference>
<dbReference type="GO" id="GO:0016020">
    <property type="term" value="C:membrane"/>
    <property type="evidence" value="ECO:0007669"/>
    <property type="project" value="InterPro"/>
</dbReference>
<sequence length="1327" mass="147508">MIRSVFLLMCLLTLIKSGDANCIAVDMQPSYFQRDWPRPINMSAADGIIYPVGRTYSNITIMLSGLFPHQADKGKQYIYSMYHMKYNQGLNYPFISNYSYYTESFDNGFVVRIGANSNITGSSVVGSANATVKKIYPALMLGSVVGKFPSNKTGRYFNHTLVILPEKCGTQITALYCVLQPKNQTNCTGHTTYTSYVLVENKTCSTDADGNLKQSLQTWFDLKDCLFEYKYNVSADEREEWFGITQDQQGVHLYTSRKNGFKSNNMFLFATLPIYEKLRYYTVMPRSIRTNANNDHMAWSAFYIYQLHKLNYLVEFDVEGYIVRASDCAANDYTQLQCSYGQFDMNSGVYSASYFNAQPRGYYYVANDLEECTLDVLFKNNAPQIANYSRRVFTNCNYNLTKLLSLVEVDEFVCDKTTPDSLATGCYSSLVVDWFALPLSMKSTLAIGSAEAISMFNYNQDYSNPTCRIHATINRNVSSSLNFTANNNYAYISRCQGTDGKPILLQKGQLPNIACRSGVLGLPNDVDYFGYNFNGRNFYIGRKSYTPKTSEGNIQMVYVITVNYAEGPNNVCPLKHTSTATDNLDSLLGQCIDYDINGVIGQGVFQKCNSTGIPSQVFVYDSFHNIIGYHSKNGTYYCMAPCVAVPVSVIYDKSSNSHATLYGSVACDHIKMISSTLSRDTATKLRASDSGLLQTAVGCVIGFHNTSDTVEDCNLPLGQSLCAKPPSLTRSANTTFGLAVMKYENPLKVEVLNSSEFEVSVPTNFSFRVTEEFIETSIQKVTVDCKQYVCNGFQKCEQLLEQYGQFCAKINQALHGVNLRQDDATKSLFESIKVPQSAPLMASLSGDYNLSLFETPTIGTGGNGNYRSALEDLLFDKVTLSDPGYMKGYDECMKKGPPSARDLICAQYVAGYKVLPPLYDSNMEAMYTASLTGSIAGALWTGGLSSAASLPFAQSIYYRMNGIGITQNVLMENQKLIANKFNQALGAMQTGFTTTNQAFQKVQDAVNANAQALSKLASELSNTFGAISASIGDILKRLDTLEQEVQIDRLINGRLTSLNAFVSQQLVRSEAAARSSQLVKDKVNECVKSQSSRNGFCGQGTHIVSFAVNAPNGFYFVHVGYHPTDYVNQTAAYGLCDSSNTKCIAAKNGYFIKNDSGDWMFTGSSYYQPEPITNFNSRSVEPEVTFQNLTNNLPPPLSNSTDVDFKDELEEFFKNITSEVPNFGSITQINSTVLDLSEEMKTLQSVVEALNQSYIELKELGNYTYYNKWPWYVWLGFIAGLLALALCLFFILCCTGCGTSCMGKLNCTRCCDKYDDYDLQPEKIHIH</sequence>
<dbReference type="Pfam" id="PF01601">
    <property type="entry name" value="CoV_S2"/>
    <property type="match status" value="1"/>
</dbReference>
<keyword evidence="19" id="KW-0449">Lipoprotein</keyword>
<evidence type="ECO:0000256" key="20">
    <source>
        <dbReference type="ARBA" id="ARBA00023296"/>
    </source>
</evidence>
<keyword evidence="11" id="KW-0261">Viral envelope protein</keyword>
<keyword evidence="6 22" id="KW-0812">Transmembrane</keyword>
<feature type="transmembrane region" description="Helical" evidence="22">
    <location>
        <begin position="1271"/>
        <end position="1294"/>
    </location>
</feature>
<evidence type="ECO:0000256" key="4">
    <source>
        <dbReference type="ARBA" id="ARBA00022581"/>
    </source>
</evidence>
<evidence type="ECO:0000256" key="2">
    <source>
        <dbReference type="ARBA" id="ARBA00022510"/>
    </source>
</evidence>
<accession>A0A7M1I5Z5</accession>
<evidence type="ECO:0000256" key="12">
    <source>
        <dbReference type="ARBA" id="ARBA00022989"/>
    </source>
</evidence>
<dbReference type="GO" id="GO:0019064">
    <property type="term" value="P:fusion of virus membrane with host plasma membrane"/>
    <property type="evidence" value="ECO:0007669"/>
    <property type="project" value="InterPro"/>
</dbReference>
<keyword evidence="1" id="KW-1168">Fusion of virus membrane with host membrane</keyword>
<protein>
    <submittedName>
        <fullName evidence="27">Spike protein</fullName>
    </submittedName>
</protein>
<evidence type="ECO:0000256" key="5">
    <source>
        <dbReference type="ARBA" id="ARBA00022595"/>
    </source>
</evidence>
<dbReference type="Gene3D" id="3.30.70.1840">
    <property type="match status" value="1"/>
</dbReference>
<feature type="coiled-coil region" evidence="21">
    <location>
        <begin position="1233"/>
        <end position="1260"/>
    </location>
</feature>
<evidence type="ECO:0000256" key="21">
    <source>
        <dbReference type="SAM" id="Coils"/>
    </source>
</evidence>
<dbReference type="GO" id="GO:0046813">
    <property type="term" value="P:receptor-mediated virion attachment to host cell"/>
    <property type="evidence" value="ECO:0007669"/>
    <property type="project" value="InterPro"/>
</dbReference>
<dbReference type="InterPro" id="IPR044364">
    <property type="entry name" value="Spike_S1_RBD_HKU5-like"/>
</dbReference>
<evidence type="ECO:0000313" key="27">
    <source>
        <dbReference type="EMBL" id="QOQ34381.1"/>
    </source>
</evidence>
<keyword evidence="17" id="KW-1015">Disulfide bond</keyword>
<keyword evidence="4" id="KW-0945">Host-virus interaction</keyword>
<evidence type="ECO:0000256" key="3">
    <source>
        <dbReference type="ARBA" id="ARBA00022511"/>
    </source>
</evidence>
<dbReference type="PROSITE" id="PS51921">
    <property type="entry name" value="BCOV_S1_CTD"/>
    <property type="match status" value="1"/>
</dbReference>
<dbReference type="PROSITE" id="PS51923">
    <property type="entry name" value="COV_S2_HR1"/>
    <property type="match status" value="1"/>
</dbReference>
<keyword evidence="9" id="KW-0946">Virion</keyword>
<evidence type="ECO:0000256" key="11">
    <source>
        <dbReference type="ARBA" id="ARBA00022879"/>
    </source>
</evidence>
<evidence type="ECO:0000256" key="17">
    <source>
        <dbReference type="ARBA" id="ARBA00023157"/>
    </source>
</evidence>
<evidence type="ECO:0000259" key="26">
    <source>
        <dbReference type="PROSITE" id="PS51924"/>
    </source>
</evidence>
<evidence type="ECO:0000256" key="8">
    <source>
        <dbReference type="ARBA" id="ARBA00022804"/>
    </source>
</evidence>
<dbReference type="InterPro" id="IPR043614">
    <property type="entry name" value="Spike_S2_CoV_C"/>
</dbReference>
<feature type="domain" description="Coronavirus spike (S) glycoprotein S2 subunit heptad repeat 1 (HR1) region profile" evidence="25">
    <location>
        <begin position="950"/>
        <end position="1055"/>
    </location>
</feature>
<dbReference type="GO" id="GO:0075509">
    <property type="term" value="P:endocytosis involved in viral entry into host cell"/>
    <property type="evidence" value="ECO:0007669"/>
    <property type="project" value="InterPro"/>
</dbReference>
<dbReference type="EMBL" id="MN879331">
    <property type="protein sequence ID" value="QOQ34381.1"/>
    <property type="molecule type" value="Genomic_RNA"/>
</dbReference>
<keyword evidence="18" id="KW-0325">Glycoprotein</keyword>
<dbReference type="HAMAP" id="MF_04099">
    <property type="entry name" value="BETA_CORONA_SPIKE"/>
    <property type="match status" value="1"/>
</dbReference>
<organism evidence="27">
    <name type="scientific">Erinaceus amurensis coronavirus</name>
    <dbReference type="NCBI Taxonomy" id="2778965"/>
    <lineage>
        <taxon>Viruses</taxon>
        <taxon>Riboviria</taxon>
        <taxon>Orthornavirae</taxon>
        <taxon>Pisuviricota</taxon>
        <taxon>Pisoniviricetes</taxon>
        <taxon>Nidovirales</taxon>
        <taxon>Cornidovirineae</taxon>
        <taxon>Coronaviridae</taxon>
    </lineage>
</organism>
<dbReference type="Gene3D" id="2.60.120.960">
    <property type="entry name" value="Spike glycoprotein, N-terminal domain"/>
    <property type="match status" value="1"/>
</dbReference>
<keyword evidence="3" id="KW-1032">Host cell membrane</keyword>
<keyword evidence="2" id="KW-1170">Fusion of virus membrane with host endosomal membrane</keyword>
<evidence type="ECO:0000256" key="16">
    <source>
        <dbReference type="ARBA" id="ARBA00023139"/>
    </source>
</evidence>
<dbReference type="InterPro" id="IPR044874">
    <property type="entry name" value="Spike_S2_CoV_HR2"/>
</dbReference>
<dbReference type="GO" id="GO:0019031">
    <property type="term" value="C:viral envelope"/>
    <property type="evidence" value="ECO:0007669"/>
    <property type="project" value="UniProtKB-KW"/>
</dbReference>
<dbReference type="Pfam" id="PF16451">
    <property type="entry name" value="bCoV_S1_N"/>
    <property type="match status" value="1"/>
</dbReference>
<feature type="domain" description="Coronavirus spike (S) glycoprotein S2 subunit heptad repeat 2 (HR2) region profile" evidence="26">
    <location>
        <begin position="1200"/>
        <end position="1282"/>
    </location>
</feature>
<evidence type="ECO:0000256" key="15">
    <source>
        <dbReference type="ARBA" id="ARBA00023136"/>
    </source>
</evidence>
<name>A0A7M1I5Z5_9NIDO</name>
<dbReference type="InterPro" id="IPR043473">
    <property type="entry name" value="S2_sf_CoV"/>
</dbReference>
<dbReference type="InterPro" id="IPR044873">
    <property type="entry name" value="Spike_S2_CoV_HR1"/>
</dbReference>
<dbReference type="SUPFAM" id="SSF143587">
    <property type="entry name" value="SARS receptor-binding domain-like"/>
    <property type="match status" value="1"/>
</dbReference>
<dbReference type="GO" id="GO:0039654">
    <property type="term" value="P:fusion of virus membrane with host endosome membrane"/>
    <property type="evidence" value="ECO:0007669"/>
    <property type="project" value="UniProtKB-KW"/>
</dbReference>
<dbReference type="InterPro" id="IPR002552">
    <property type="entry name" value="Spike_S2_CoV"/>
</dbReference>
<evidence type="ECO:0000256" key="22">
    <source>
        <dbReference type="SAM" id="Phobius"/>
    </source>
</evidence>
<dbReference type="CDD" id="cd21626">
    <property type="entry name" value="MERS-CoV-like_Spike_S1_NTD"/>
    <property type="match status" value="1"/>
</dbReference>
<dbReference type="SUPFAM" id="SSF111474">
    <property type="entry name" value="Coronavirus S2 glycoprotein"/>
    <property type="match status" value="2"/>
</dbReference>
<dbReference type="Pfam" id="PF09408">
    <property type="entry name" value="bCoV_S1_RBD"/>
    <property type="match status" value="1"/>
</dbReference>
<keyword evidence="5" id="KW-1162">Viral penetration into host cytoplasm</keyword>
<dbReference type="InterPro" id="IPR036326">
    <property type="entry name" value="Spike_S1_RBD_sf_bCoV"/>
</dbReference>
<keyword evidence="12 22" id="KW-1133">Transmembrane helix</keyword>
<dbReference type="InterPro" id="IPR032500">
    <property type="entry name" value="bCoV_S1_N"/>
</dbReference>
<keyword evidence="7" id="KW-0732">Signal</keyword>
<dbReference type="CDD" id="cd21479">
    <property type="entry name" value="MERS-like_CoV_Spike_S1_RBD"/>
    <property type="match status" value="1"/>
</dbReference>
<dbReference type="Gene3D" id="1.20.5.300">
    <property type="match status" value="2"/>
</dbReference>
<dbReference type="Gene3D" id="2.20.210.30">
    <property type="match status" value="1"/>
</dbReference>
<dbReference type="PROSITE" id="PS51922">
    <property type="entry name" value="BCOV_S1_NTD"/>
    <property type="match status" value="1"/>
</dbReference>
<dbReference type="CDD" id="cd22379">
    <property type="entry name" value="MERS-CoV-like_Spike_SD1-2_S1-S2_S2"/>
    <property type="match status" value="1"/>
</dbReference>
<keyword evidence="14 21" id="KW-0175">Coiled coil</keyword>
<evidence type="ECO:0000256" key="9">
    <source>
        <dbReference type="ARBA" id="ARBA00022844"/>
    </source>
</evidence>
<dbReference type="PROSITE" id="PS51924">
    <property type="entry name" value="COV_S2_HR2"/>
    <property type="match status" value="1"/>
</dbReference>
<evidence type="ECO:0000259" key="24">
    <source>
        <dbReference type="PROSITE" id="PS51922"/>
    </source>
</evidence>
<evidence type="ECO:0000259" key="25">
    <source>
        <dbReference type="PROSITE" id="PS51923"/>
    </source>
</evidence>
<dbReference type="GO" id="GO:0055036">
    <property type="term" value="C:virion membrane"/>
    <property type="evidence" value="ECO:0007669"/>
    <property type="project" value="UniProtKB-SubCell"/>
</dbReference>
<evidence type="ECO:0000256" key="7">
    <source>
        <dbReference type="ARBA" id="ARBA00022729"/>
    </source>
</evidence>
<evidence type="ECO:0000256" key="6">
    <source>
        <dbReference type="ARBA" id="ARBA00022692"/>
    </source>
</evidence>
<evidence type="ECO:0000256" key="1">
    <source>
        <dbReference type="ARBA" id="ARBA00022506"/>
    </source>
</evidence>
<dbReference type="InterPro" id="IPR018548">
    <property type="entry name" value="Spike_S1_RBD_bCoV"/>
</dbReference>